<keyword evidence="3" id="KW-0732">Signal</keyword>
<proteinExistence type="inferred from homology"/>
<evidence type="ECO:0000256" key="1">
    <source>
        <dbReference type="ARBA" id="ARBA00004418"/>
    </source>
</evidence>
<dbReference type="Proteomes" id="UP001301152">
    <property type="component" value="Unassembled WGS sequence"/>
</dbReference>
<comment type="similarity">
    <text evidence="2">Belongs to the bacterial solute-binding protein SsuA/TauA family.</text>
</comment>
<evidence type="ECO:0000313" key="5">
    <source>
        <dbReference type="Proteomes" id="UP001301152"/>
    </source>
</evidence>
<reference evidence="4 5" key="1">
    <citation type="submission" date="2022-11" db="EMBL/GenBank/DDBJ databases">
        <title>Genome sequencing of Acetobacter type strain.</title>
        <authorList>
            <person name="Heo J."/>
            <person name="Lee D."/>
            <person name="Han B.-H."/>
            <person name="Hong S.-B."/>
            <person name="Kwon S.-W."/>
        </authorList>
    </citation>
    <scope>NUCLEOTIDE SEQUENCE [LARGE SCALE GENOMIC DNA]</scope>
    <source>
        <strain evidence="4 5">KACC 21253</strain>
    </source>
</reference>
<dbReference type="EMBL" id="JAPIUZ010000001">
    <property type="protein sequence ID" value="MCX2563143.1"/>
    <property type="molecule type" value="Genomic_DNA"/>
</dbReference>
<evidence type="ECO:0000256" key="3">
    <source>
        <dbReference type="ARBA" id="ARBA00022729"/>
    </source>
</evidence>
<dbReference type="PANTHER" id="PTHR30024">
    <property type="entry name" value="ALIPHATIC SULFONATES-BINDING PROTEIN-RELATED"/>
    <property type="match status" value="1"/>
</dbReference>
<sequence length="321" mass="35129">MSSLCRIGVLQLADSAPVLVAHARDIFSRYGLNIQPVVMPSWANVADGLVWNGLDGALMFPPLAIMTALGQRGRAIGLRPGLPVSRGGNSIVLRGQAAAQSAWISEPDKKKAFHTWQSSLNRKPRLAVVHLYSTHYLILTRFLKKISVCRNTETDIVVMPPARMIEALLGGEIDGFCAGPPWGADAQLRHLAFAVSGSAATVPDHLEKMLILTDQWKMRYPDETKRLYSALSEAAILCNQSENSASVAALLSAKQENNGLNLPEKAVRSVLSDGKNITETMSFNTHIQTPELSFGWMIRDMLREGWLTPDDLTKLSALGWC</sequence>
<organism evidence="4 5">
    <name type="scientific">Acetobacter thailandicus</name>
    <dbReference type="NCBI Taxonomy" id="1502842"/>
    <lineage>
        <taxon>Bacteria</taxon>
        <taxon>Pseudomonadati</taxon>
        <taxon>Pseudomonadota</taxon>
        <taxon>Alphaproteobacteria</taxon>
        <taxon>Acetobacterales</taxon>
        <taxon>Acetobacteraceae</taxon>
        <taxon>Acetobacter</taxon>
    </lineage>
</organism>
<evidence type="ECO:0000256" key="2">
    <source>
        <dbReference type="ARBA" id="ARBA00010742"/>
    </source>
</evidence>
<keyword evidence="5" id="KW-1185">Reference proteome</keyword>
<dbReference type="Pfam" id="PF13379">
    <property type="entry name" value="NMT1_2"/>
    <property type="match status" value="1"/>
</dbReference>
<name>A0ABT3QCX7_9PROT</name>
<dbReference type="Gene3D" id="3.40.190.10">
    <property type="entry name" value="Periplasmic binding protein-like II"/>
    <property type="match status" value="2"/>
</dbReference>
<dbReference type="PANTHER" id="PTHR30024:SF47">
    <property type="entry name" value="TAURINE-BINDING PERIPLASMIC PROTEIN"/>
    <property type="match status" value="1"/>
</dbReference>
<comment type="subcellular location">
    <subcellularLocation>
        <location evidence="1">Periplasm</location>
    </subcellularLocation>
</comment>
<dbReference type="SUPFAM" id="SSF53850">
    <property type="entry name" value="Periplasmic binding protein-like II"/>
    <property type="match status" value="1"/>
</dbReference>
<dbReference type="RefSeq" id="WP_086554666.1">
    <property type="nucleotide sequence ID" value="NZ_JAERKX010000005.1"/>
</dbReference>
<gene>
    <name evidence="4" type="ORF">OQ497_04095</name>
</gene>
<protein>
    <submittedName>
        <fullName evidence="4">CmpA/NrtA family ABC transporter substrate-binding protein</fullName>
    </submittedName>
</protein>
<comment type="caution">
    <text evidence="4">The sequence shown here is derived from an EMBL/GenBank/DDBJ whole genome shotgun (WGS) entry which is preliminary data.</text>
</comment>
<evidence type="ECO:0000313" key="4">
    <source>
        <dbReference type="EMBL" id="MCX2563143.1"/>
    </source>
</evidence>
<accession>A0ABT3QCX7</accession>